<dbReference type="OrthoDB" id="3518533at2759"/>
<evidence type="ECO:0000259" key="1">
    <source>
        <dbReference type="Pfam" id="PF25484"/>
    </source>
</evidence>
<dbReference type="Pfam" id="PF25484">
    <property type="entry name" value="DUF7907"/>
    <property type="match status" value="1"/>
</dbReference>
<organism evidence="2 3">
    <name type="scientific">Aulographum hederae CBS 113979</name>
    <dbReference type="NCBI Taxonomy" id="1176131"/>
    <lineage>
        <taxon>Eukaryota</taxon>
        <taxon>Fungi</taxon>
        <taxon>Dikarya</taxon>
        <taxon>Ascomycota</taxon>
        <taxon>Pezizomycotina</taxon>
        <taxon>Dothideomycetes</taxon>
        <taxon>Pleosporomycetidae</taxon>
        <taxon>Aulographales</taxon>
        <taxon>Aulographaceae</taxon>
    </lineage>
</organism>
<protein>
    <recommendedName>
        <fullName evidence="1">DUF7907 domain-containing protein</fullName>
    </recommendedName>
</protein>
<dbReference type="AlphaFoldDB" id="A0A6G1H287"/>
<dbReference type="InterPro" id="IPR057229">
    <property type="entry name" value="DUF7907"/>
</dbReference>
<feature type="domain" description="DUF7907" evidence="1">
    <location>
        <begin position="25"/>
        <end position="182"/>
    </location>
</feature>
<evidence type="ECO:0000313" key="2">
    <source>
        <dbReference type="EMBL" id="KAF1987285.1"/>
    </source>
</evidence>
<gene>
    <name evidence="2" type="ORF">K402DRAFT_303813</name>
</gene>
<evidence type="ECO:0000313" key="3">
    <source>
        <dbReference type="Proteomes" id="UP000800041"/>
    </source>
</evidence>
<feature type="non-terminal residue" evidence="2">
    <location>
        <position position="1"/>
    </location>
</feature>
<accession>A0A6G1H287</accession>
<keyword evidence="3" id="KW-1185">Reference proteome</keyword>
<dbReference type="EMBL" id="ML977153">
    <property type="protein sequence ID" value="KAF1987285.1"/>
    <property type="molecule type" value="Genomic_DNA"/>
</dbReference>
<reference evidence="2" key="1">
    <citation type="journal article" date="2020" name="Stud. Mycol.">
        <title>101 Dothideomycetes genomes: a test case for predicting lifestyles and emergence of pathogens.</title>
        <authorList>
            <person name="Haridas S."/>
            <person name="Albert R."/>
            <person name="Binder M."/>
            <person name="Bloem J."/>
            <person name="Labutti K."/>
            <person name="Salamov A."/>
            <person name="Andreopoulos B."/>
            <person name="Baker S."/>
            <person name="Barry K."/>
            <person name="Bills G."/>
            <person name="Bluhm B."/>
            <person name="Cannon C."/>
            <person name="Castanera R."/>
            <person name="Culley D."/>
            <person name="Daum C."/>
            <person name="Ezra D."/>
            <person name="Gonzalez J."/>
            <person name="Henrissat B."/>
            <person name="Kuo A."/>
            <person name="Liang C."/>
            <person name="Lipzen A."/>
            <person name="Lutzoni F."/>
            <person name="Magnuson J."/>
            <person name="Mondo S."/>
            <person name="Nolan M."/>
            <person name="Ohm R."/>
            <person name="Pangilinan J."/>
            <person name="Park H.-J."/>
            <person name="Ramirez L."/>
            <person name="Alfaro M."/>
            <person name="Sun H."/>
            <person name="Tritt A."/>
            <person name="Yoshinaga Y."/>
            <person name="Zwiers L.-H."/>
            <person name="Turgeon B."/>
            <person name="Goodwin S."/>
            <person name="Spatafora J."/>
            <person name="Crous P."/>
            <person name="Grigoriev I."/>
        </authorList>
    </citation>
    <scope>NUCLEOTIDE SEQUENCE</scope>
    <source>
        <strain evidence="2">CBS 113979</strain>
    </source>
</reference>
<name>A0A6G1H287_9PEZI</name>
<feature type="non-terminal residue" evidence="2">
    <location>
        <position position="205"/>
    </location>
</feature>
<proteinExistence type="predicted"/>
<sequence>TTATPLTHRQSPYFPPYSHSLNILLIANLTSPTDLSPPIHLLPLTSYHTSPCYDYAVLLPPSTPGTGRSFYQNGTAEEIRYGRGNLLSDGGTPPSPYGFIVPDTANAQGEKAVAINCGPGSAGVQISRFPDPTPQVAYKGGKFYVCYREVVQGQGVWPQVFFREWEEKTPEGCVEVNLLPQCVGGGAGHQFGADVNCYADVAGID</sequence>
<dbReference type="Proteomes" id="UP000800041">
    <property type="component" value="Unassembled WGS sequence"/>
</dbReference>